<dbReference type="eggNOG" id="COG4096">
    <property type="taxonomic scope" value="Bacteria"/>
</dbReference>
<dbReference type="GO" id="GO:0005829">
    <property type="term" value="C:cytosol"/>
    <property type="evidence" value="ECO:0007669"/>
    <property type="project" value="TreeGrafter"/>
</dbReference>
<dbReference type="GO" id="GO:0016787">
    <property type="term" value="F:hydrolase activity"/>
    <property type="evidence" value="ECO:0007669"/>
    <property type="project" value="InterPro"/>
</dbReference>
<dbReference type="InterPro" id="IPR001650">
    <property type="entry name" value="Helicase_C-like"/>
</dbReference>
<dbReference type="STRING" id="666685.R2APBS1_2404"/>
<protein>
    <submittedName>
        <fullName evidence="3">Helicase, type I site-specific restriction-modification system restriction subunit</fullName>
    </submittedName>
</protein>
<dbReference type="GO" id="GO:0005524">
    <property type="term" value="F:ATP binding"/>
    <property type="evidence" value="ECO:0007669"/>
    <property type="project" value="InterPro"/>
</dbReference>
<dbReference type="SUPFAM" id="SSF52540">
    <property type="entry name" value="P-loop containing nucleoside triphosphate hydrolases"/>
    <property type="match status" value="1"/>
</dbReference>
<dbReference type="InterPro" id="IPR003034">
    <property type="entry name" value="SAP_dom"/>
</dbReference>
<dbReference type="Proteomes" id="UP000011859">
    <property type="component" value="Chromosome"/>
</dbReference>
<dbReference type="SMART" id="SM00487">
    <property type="entry name" value="DEXDc"/>
    <property type="match status" value="1"/>
</dbReference>
<dbReference type="EMBL" id="CP003470">
    <property type="protein sequence ID" value="AGG89499.1"/>
    <property type="molecule type" value="Genomic_DNA"/>
</dbReference>
<keyword evidence="3" id="KW-0378">Hydrolase</keyword>
<dbReference type="AlphaFoldDB" id="M4NFB2"/>
<sequence length="901" mass="101196">MTTTRRQIFENLTLARGRELASLFELDGLSSLSKDALVEALSRERSLEPEKVLCALSRDELTSICEALGLDTSGREKQLLIDRLLKHDAGTRERAAIYAISQEPASGTSPKGMNKKALTEADIRTKFITPALDKDKHGSWDVMTQLLEEHYFTKGRVIVRGQTVHRGEAKKADFILFYKPNIPIAVIEAKDNNHAVGDGMQQALDYAETLDLPFAYSSNGDAFLEHDRTPGANPVEREIRLDQFPNPDELWQRFSASKGYSKQQESITTYDYYDDGSGKQPRYYQVNAINRTVDAIARGEDRILLVMATGTGKTYTAFQIIWRLWKSGAKKRILFLVDRNILADQTKTNDFKPFGQAMTKITNRTVDKSYEIYLSLYQAVTGTEEASNIYKQFSPDFFDLIIVDECHRGSAAADAAWRQVLEYFASATQIGLTATPKETKDVSNIEYFGEPIYTYSLRQGITDGFLAPYKVVRIGLDKDLDGWRPEAGKLDKYGFEIEDREYNERDMDRNLVLDKRTELVAAKITEFLKATNRYAKTIVFCENIDHAERMRQALVNANPDLAAANSKYVMRITGDNNEGKAQLDNFIDPESTYPVIATTSQLMSTGVDAQTCHLIVLDKRINSMTEFKQIIGRGTRINEDYNKLFFTIMDFKRATALFADPGFDGDPVQIYEPREGDPVVPPDEPTGAGEEEPTDGIVVDPPPPVGPGGDPEPPKRYYVDDVEVSVAIERVQYLDADGRLITESLTDYTRKTVHKSFATLDDFLTRWNSADQKNALIKELAAQGIFLDELAAQVGADYDAFDLICHVAYNQPPLTRQERADGVKKRDVFGKYGDKARAVLEALLKKYADRGIQTMESMEILNVDPLRDFGTPIEIVQLFGGKAAYRAAIHHLENALYATAA</sequence>
<keyword evidence="3" id="KW-0547">Nucleotide-binding</keyword>
<dbReference type="PROSITE" id="PS51192">
    <property type="entry name" value="HELICASE_ATP_BIND_1"/>
    <property type="match status" value="1"/>
</dbReference>
<dbReference type="CDD" id="cd18032">
    <property type="entry name" value="DEXHc_RE_I_III_res"/>
    <property type="match status" value="1"/>
</dbReference>
<dbReference type="InterPro" id="IPR027417">
    <property type="entry name" value="P-loop_NTPase"/>
</dbReference>
<dbReference type="SMART" id="SM00513">
    <property type="entry name" value="SAP"/>
    <property type="match status" value="1"/>
</dbReference>
<feature type="region of interest" description="Disordered" evidence="1">
    <location>
        <begin position="673"/>
        <end position="712"/>
    </location>
</feature>
<dbReference type="NCBIfam" id="NF046051">
    <property type="entry name" value="restrict_EcoAI"/>
    <property type="match status" value="1"/>
</dbReference>
<dbReference type="RefSeq" id="WP_015448076.1">
    <property type="nucleotide sequence ID" value="NC_020541.1"/>
</dbReference>
<dbReference type="Pfam" id="PF02037">
    <property type="entry name" value="SAP"/>
    <property type="match status" value="1"/>
</dbReference>
<dbReference type="InterPro" id="IPR006935">
    <property type="entry name" value="Helicase/UvrB_N"/>
</dbReference>
<keyword evidence="3" id="KW-0067">ATP-binding</keyword>
<evidence type="ECO:0000259" key="2">
    <source>
        <dbReference type="PROSITE" id="PS51192"/>
    </source>
</evidence>
<dbReference type="Gene3D" id="3.90.1570.30">
    <property type="match status" value="1"/>
</dbReference>
<gene>
    <name evidence="3" type="ORF">R2APBS1_2404</name>
</gene>
<dbReference type="Gene3D" id="3.40.50.300">
    <property type="entry name" value="P-loop containing nucleotide triphosphate hydrolases"/>
    <property type="match status" value="2"/>
</dbReference>
<evidence type="ECO:0000313" key="3">
    <source>
        <dbReference type="EMBL" id="AGG89499.1"/>
    </source>
</evidence>
<dbReference type="PANTHER" id="PTHR47396">
    <property type="entry name" value="TYPE I RESTRICTION ENZYME ECOKI R PROTEIN"/>
    <property type="match status" value="1"/>
</dbReference>
<dbReference type="CDD" id="cd18799">
    <property type="entry name" value="SF2_C_EcoAI-like"/>
    <property type="match status" value="1"/>
</dbReference>
<reference evidence="3 4" key="1">
    <citation type="submission" date="2012-04" db="EMBL/GenBank/DDBJ databases">
        <title>Complete genome of Rhodanobacter sp. 2APBS1.</title>
        <authorList>
            <consortium name="US DOE Joint Genome Institute"/>
            <person name="Huntemann M."/>
            <person name="Wei C.-L."/>
            <person name="Han J."/>
            <person name="Detter J.C."/>
            <person name="Han C."/>
            <person name="Tapia R."/>
            <person name="Munk A.C.C."/>
            <person name="Chen A."/>
            <person name="Krypides N."/>
            <person name="Mavromatis K."/>
            <person name="Markowitz V."/>
            <person name="Szeto E."/>
            <person name="Ivanova N."/>
            <person name="Mikhailova N."/>
            <person name="Ovchinnikova G."/>
            <person name="Pagani I."/>
            <person name="Pati A."/>
            <person name="Goodwin L."/>
            <person name="Peters L."/>
            <person name="Pitluck S."/>
            <person name="Woyke T."/>
            <person name="Prakash O."/>
            <person name="Elkins J."/>
            <person name="Brown S."/>
            <person name="Palumbo A."/>
            <person name="Hemme C."/>
            <person name="Zhou J."/>
            <person name="Watson D."/>
            <person name="Jardine P."/>
            <person name="Kostka J."/>
            <person name="Green S."/>
        </authorList>
    </citation>
    <scope>NUCLEOTIDE SEQUENCE [LARGE SCALE GENOMIC DNA]</scope>
    <source>
        <strain evidence="3 4">2APBS1</strain>
    </source>
</reference>
<accession>M4NFB2</accession>
<dbReference type="KEGG" id="rhd:R2APBS1_2404"/>
<dbReference type="REBASE" id="51782">
    <property type="entry name" value="RdeR2ORF3363P"/>
</dbReference>
<keyword evidence="3" id="KW-0347">Helicase</keyword>
<organism evidence="3 4">
    <name type="scientific">Rhodanobacter denitrificans</name>
    <dbReference type="NCBI Taxonomy" id="666685"/>
    <lineage>
        <taxon>Bacteria</taxon>
        <taxon>Pseudomonadati</taxon>
        <taxon>Pseudomonadota</taxon>
        <taxon>Gammaproteobacteria</taxon>
        <taxon>Lysobacterales</taxon>
        <taxon>Rhodanobacteraceae</taxon>
        <taxon>Rhodanobacter</taxon>
    </lineage>
</organism>
<proteinExistence type="predicted"/>
<dbReference type="InterPro" id="IPR013670">
    <property type="entry name" value="EcoEI_R_C_dom"/>
</dbReference>
<dbReference type="Pfam" id="PF08463">
    <property type="entry name" value="EcoEI_R_C"/>
    <property type="match status" value="1"/>
</dbReference>
<evidence type="ECO:0000256" key="1">
    <source>
        <dbReference type="SAM" id="MobiDB-lite"/>
    </source>
</evidence>
<dbReference type="Pfam" id="PF04851">
    <property type="entry name" value="ResIII"/>
    <property type="match status" value="1"/>
</dbReference>
<dbReference type="Pfam" id="PF00271">
    <property type="entry name" value="Helicase_C"/>
    <property type="match status" value="1"/>
</dbReference>
<dbReference type="InterPro" id="IPR050742">
    <property type="entry name" value="Helicase_Restrict-Modif_Enz"/>
</dbReference>
<dbReference type="PANTHER" id="PTHR47396:SF1">
    <property type="entry name" value="ATP-DEPENDENT HELICASE IRC3-RELATED"/>
    <property type="match status" value="1"/>
</dbReference>
<feature type="domain" description="Helicase ATP-binding" evidence="2">
    <location>
        <begin position="294"/>
        <end position="454"/>
    </location>
</feature>
<evidence type="ECO:0000313" key="4">
    <source>
        <dbReference type="Proteomes" id="UP000011859"/>
    </source>
</evidence>
<dbReference type="GO" id="GO:0006304">
    <property type="term" value="P:DNA modification"/>
    <property type="evidence" value="ECO:0007669"/>
    <property type="project" value="InterPro"/>
</dbReference>
<dbReference type="GO" id="GO:0004386">
    <property type="term" value="F:helicase activity"/>
    <property type="evidence" value="ECO:0007669"/>
    <property type="project" value="UniProtKB-KW"/>
</dbReference>
<dbReference type="GO" id="GO:0003677">
    <property type="term" value="F:DNA binding"/>
    <property type="evidence" value="ECO:0007669"/>
    <property type="project" value="InterPro"/>
</dbReference>
<name>M4NFB2_9GAMM</name>
<dbReference type="InterPro" id="IPR014001">
    <property type="entry name" value="Helicase_ATP-bd"/>
</dbReference>
<dbReference type="HOGENOM" id="CLU_018958_0_0_6"/>
<keyword evidence="4" id="KW-1185">Reference proteome</keyword>